<dbReference type="Pfam" id="PF01970">
    <property type="entry name" value="TctA"/>
    <property type="match status" value="1"/>
</dbReference>
<dbReference type="InterPro" id="IPR002823">
    <property type="entry name" value="DUF112_TM"/>
</dbReference>
<evidence type="ECO:0000259" key="2">
    <source>
        <dbReference type="Pfam" id="PF01970"/>
    </source>
</evidence>
<keyword evidence="1" id="KW-0472">Membrane</keyword>
<feature type="transmembrane region" description="Helical" evidence="1">
    <location>
        <begin position="279"/>
        <end position="301"/>
    </location>
</feature>
<accession>A0A382HHM1</accession>
<keyword evidence="1" id="KW-1133">Transmembrane helix</keyword>
<feature type="transmembrane region" description="Helical" evidence="1">
    <location>
        <begin position="392"/>
        <end position="412"/>
    </location>
</feature>
<feature type="transmembrane region" description="Helical" evidence="1">
    <location>
        <begin position="123"/>
        <end position="143"/>
    </location>
</feature>
<keyword evidence="1" id="KW-0812">Transmembrane</keyword>
<reference evidence="3" key="1">
    <citation type="submission" date="2018-05" db="EMBL/GenBank/DDBJ databases">
        <authorList>
            <person name="Lanie J.A."/>
            <person name="Ng W.-L."/>
            <person name="Kazmierczak K.M."/>
            <person name="Andrzejewski T.M."/>
            <person name="Davidsen T.M."/>
            <person name="Wayne K.J."/>
            <person name="Tettelin H."/>
            <person name="Glass J.I."/>
            <person name="Rusch D."/>
            <person name="Podicherti R."/>
            <person name="Tsui H.-C.T."/>
            <person name="Winkler M.E."/>
        </authorList>
    </citation>
    <scope>NUCLEOTIDE SEQUENCE</scope>
</reference>
<feature type="domain" description="DUF112" evidence="2">
    <location>
        <begin position="1"/>
        <end position="364"/>
    </location>
</feature>
<organism evidence="3">
    <name type="scientific">marine metagenome</name>
    <dbReference type="NCBI Taxonomy" id="408172"/>
    <lineage>
        <taxon>unclassified sequences</taxon>
        <taxon>metagenomes</taxon>
        <taxon>ecological metagenomes</taxon>
    </lineage>
</organism>
<name>A0A382HHM1_9ZZZZ</name>
<dbReference type="EMBL" id="UINC01061035">
    <property type="protein sequence ID" value="SVB86173.1"/>
    <property type="molecule type" value="Genomic_DNA"/>
</dbReference>
<sequence length="422" mass="45002">AILVSTPGTGGAAATVFDGYPMAQKGKAKKAIQMSLVASTVGDTLSDIVLFMFMAPLAMVALYFGSPEYFSLFVFSLVLIAGVTGQSILKGLFSAFVGLIVSTIGIDSVTGSSRFIFGNLNMASGMTFMTMLIGLFAISEILIQAERGLTLKKNVGVNTKYGKQDRLTWNEFWRVKKVIIQSTGIGTFIGIIPGLGAPIAAFLAYSFAKRTSKTPEAFGQGTLEGVAAPEAANSAVNGANFLPLFAFGIPGDIITAVMLGAFVVHGMRPGPDLFQNHAATMYAIIWGMVFANAFLLVMGWALSGIYAKIVTIPKNVLFPGILAIAAVGSYSVNNNMFDVKLMIVFGVIGYLMKKFEIPLAPLIITALLGRSIENSLVQSYIILDGNLLNLFLRPISALFIVLALIILALAFMPKKNKNKSQQ</sequence>
<evidence type="ECO:0000256" key="1">
    <source>
        <dbReference type="SAM" id="Phobius"/>
    </source>
</evidence>
<dbReference type="PANTHER" id="PTHR35342:SF5">
    <property type="entry name" value="TRICARBOXYLIC TRANSPORT PROTEIN"/>
    <property type="match status" value="1"/>
</dbReference>
<feature type="transmembrane region" description="Helical" evidence="1">
    <location>
        <begin position="355"/>
        <end position="372"/>
    </location>
</feature>
<protein>
    <recommendedName>
        <fullName evidence="2">DUF112 domain-containing protein</fullName>
    </recommendedName>
</protein>
<feature type="non-terminal residue" evidence="3">
    <location>
        <position position="1"/>
    </location>
</feature>
<feature type="transmembrane region" description="Helical" evidence="1">
    <location>
        <begin position="184"/>
        <end position="208"/>
    </location>
</feature>
<feature type="transmembrane region" description="Helical" evidence="1">
    <location>
        <begin position="316"/>
        <end position="334"/>
    </location>
</feature>
<proteinExistence type="predicted"/>
<feature type="transmembrane region" description="Helical" evidence="1">
    <location>
        <begin position="70"/>
        <end position="89"/>
    </location>
</feature>
<feature type="transmembrane region" description="Helical" evidence="1">
    <location>
        <begin position="244"/>
        <end position="267"/>
    </location>
</feature>
<feature type="transmembrane region" description="Helical" evidence="1">
    <location>
        <begin position="44"/>
        <end position="64"/>
    </location>
</feature>
<evidence type="ECO:0000313" key="3">
    <source>
        <dbReference type="EMBL" id="SVB86173.1"/>
    </source>
</evidence>
<dbReference type="PANTHER" id="PTHR35342">
    <property type="entry name" value="TRICARBOXYLIC TRANSPORT PROTEIN"/>
    <property type="match status" value="1"/>
</dbReference>
<dbReference type="AlphaFoldDB" id="A0A382HHM1"/>
<gene>
    <name evidence="3" type="ORF">METZ01_LOCUS239027</name>
</gene>